<name>A0ABQ8A8M7_BRANA</name>
<keyword evidence="3" id="KW-1185">Reference proteome</keyword>
<feature type="region of interest" description="Disordered" evidence="1">
    <location>
        <begin position="76"/>
        <end position="102"/>
    </location>
</feature>
<evidence type="ECO:0000256" key="1">
    <source>
        <dbReference type="SAM" id="MobiDB-lite"/>
    </source>
</evidence>
<accession>A0ABQ8A8M7</accession>
<dbReference type="Proteomes" id="UP000824890">
    <property type="component" value="Unassembled WGS sequence"/>
</dbReference>
<evidence type="ECO:0000313" key="2">
    <source>
        <dbReference type="EMBL" id="KAH0888871.1"/>
    </source>
</evidence>
<reference evidence="2 3" key="1">
    <citation type="submission" date="2021-05" db="EMBL/GenBank/DDBJ databases">
        <title>Genome Assembly of Synthetic Allotetraploid Brassica napus Reveals Homoeologous Exchanges between Subgenomes.</title>
        <authorList>
            <person name="Davis J.T."/>
        </authorList>
    </citation>
    <scope>NUCLEOTIDE SEQUENCE [LARGE SCALE GENOMIC DNA]</scope>
    <source>
        <strain evidence="3">cv. Da-Ae</strain>
        <tissue evidence="2">Seedling</tissue>
    </source>
</reference>
<comment type="caution">
    <text evidence="2">The sequence shown here is derived from an EMBL/GenBank/DDBJ whole genome shotgun (WGS) entry which is preliminary data.</text>
</comment>
<proteinExistence type="predicted"/>
<organism evidence="2 3">
    <name type="scientific">Brassica napus</name>
    <name type="common">Rape</name>
    <dbReference type="NCBI Taxonomy" id="3708"/>
    <lineage>
        <taxon>Eukaryota</taxon>
        <taxon>Viridiplantae</taxon>
        <taxon>Streptophyta</taxon>
        <taxon>Embryophyta</taxon>
        <taxon>Tracheophyta</taxon>
        <taxon>Spermatophyta</taxon>
        <taxon>Magnoliopsida</taxon>
        <taxon>eudicotyledons</taxon>
        <taxon>Gunneridae</taxon>
        <taxon>Pentapetalae</taxon>
        <taxon>rosids</taxon>
        <taxon>malvids</taxon>
        <taxon>Brassicales</taxon>
        <taxon>Brassicaceae</taxon>
        <taxon>Brassiceae</taxon>
        <taxon>Brassica</taxon>
    </lineage>
</organism>
<feature type="compositionally biased region" description="Polar residues" evidence="1">
    <location>
        <begin position="79"/>
        <end position="93"/>
    </location>
</feature>
<sequence length="102" mass="11702">MKLVFHMKSCGWEVEDKEVVQKILSSLPLRFNESLVEEAETLPVSDFIDFLLVHEYNKKWAQESVEESVTGVKKCVGNKRQTSNSSENVTQSKRSIRKVKVS</sequence>
<protein>
    <submittedName>
        <fullName evidence="2">Uncharacterized protein</fullName>
    </submittedName>
</protein>
<gene>
    <name evidence="2" type="ORF">HID58_051300</name>
</gene>
<dbReference type="EMBL" id="JAGKQM010000013">
    <property type="protein sequence ID" value="KAH0888871.1"/>
    <property type="molecule type" value="Genomic_DNA"/>
</dbReference>
<evidence type="ECO:0000313" key="3">
    <source>
        <dbReference type="Proteomes" id="UP000824890"/>
    </source>
</evidence>